<sequence>MKRRGPPSPDNRHPPALVEKSPGIKKNKAKDELPKAPNERKPSEKVVTHDGHPDQTVTIGGNLTTECMTDIIEILRKHADAFAWTLTDMTGIPRFIAEHELKIYPHIEPRVQRKR</sequence>
<evidence type="ECO:0000313" key="2">
    <source>
        <dbReference type="EMBL" id="GFD50232.1"/>
    </source>
</evidence>
<comment type="caution">
    <text evidence="2">The sequence shown here is derived from an EMBL/GenBank/DDBJ whole genome shotgun (WGS) entry which is preliminary data.</text>
</comment>
<feature type="compositionally biased region" description="Basic and acidic residues" evidence="1">
    <location>
        <begin position="29"/>
        <end position="53"/>
    </location>
</feature>
<dbReference type="GO" id="GO:0003964">
    <property type="term" value="F:RNA-directed DNA polymerase activity"/>
    <property type="evidence" value="ECO:0007669"/>
    <property type="project" value="UniProtKB-KW"/>
</dbReference>
<feature type="region of interest" description="Disordered" evidence="1">
    <location>
        <begin position="1"/>
        <end position="59"/>
    </location>
</feature>
<organism evidence="2">
    <name type="scientific">Tanacetum cinerariifolium</name>
    <name type="common">Dalmatian daisy</name>
    <name type="synonym">Chrysanthemum cinerariifolium</name>
    <dbReference type="NCBI Taxonomy" id="118510"/>
    <lineage>
        <taxon>Eukaryota</taxon>
        <taxon>Viridiplantae</taxon>
        <taxon>Streptophyta</taxon>
        <taxon>Embryophyta</taxon>
        <taxon>Tracheophyta</taxon>
        <taxon>Spermatophyta</taxon>
        <taxon>Magnoliopsida</taxon>
        <taxon>eudicotyledons</taxon>
        <taxon>Gunneridae</taxon>
        <taxon>Pentapetalae</taxon>
        <taxon>asterids</taxon>
        <taxon>campanulids</taxon>
        <taxon>Asterales</taxon>
        <taxon>Asteraceae</taxon>
        <taxon>Asteroideae</taxon>
        <taxon>Anthemideae</taxon>
        <taxon>Anthemidinae</taxon>
        <taxon>Tanacetum</taxon>
    </lineage>
</organism>
<reference evidence="2" key="1">
    <citation type="journal article" date="2019" name="Sci. Rep.">
        <title>Draft genome of Tanacetum cinerariifolium, the natural source of mosquito coil.</title>
        <authorList>
            <person name="Yamashiro T."/>
            <person name="Shiraishi A."/>
            <person name="Satake H."/>
            <person name="Nakayama K."/>
        </authorList>
    </citation>
    <scope>NUCLEOTIDE SEQUENCE</scope>
</reference>
<evidence type="ECO:0000256" key="1">
    <source>
        <dbReference type="SAM" id="MobiDB-lite"/>
    </source>
</evidence>
<keyword evidence="2" id="KW-0695">RNA-directed DNA polymerase</keyword>
<name>A0A699WR68_TANCI</name>
<keyword evidence="2" id="KW-0808">Transferase</keyword>
<dbReference type="AlphaFoldDB" id="A0A699WR68"/>
<dbReference type="EMBL" id="BKCJ011754804">
    <property type="protein sequence ID" value="GFD50232.1"/>
    <property type="molecule type" value="Genomic_DNA"/>
</dbReference>
<accession>A0A699WR68</accession>
<proteinExistence type="predicted"/>
<feature type="non-terminal residue" evidence="2">
    <location>
        <position position="115"/>
    </location>
</feature>
<keyword evidence="2" id="KW-0548">Nucleotidyltransferase</keyword>
<protein>
    <submittedName>
        <fullName evidence="2">Reverse transcriptase domain-containing protein</fullName>
    </submittedName>
</protein>
<gene>
    <name evidence="2" type="ORF">Tci_922201</name>
</gene>